<dbReference type="VEuPathDB" id="FungiDB:CPSG_09997"/>
<keyword evidence="2" id="KW-1185">Reference proteome</keyword>
<evidence type="ECO:0000313" key="1">
    <source>
        <dbReference type="EMBL" id="EFW13451.1"/>
    </source>
</evidence>
<gene>
    <name evidence="1" type="ORF">CPSG_09997</name>
</gene>
<dbReference type="HOGENOM" id="CLU_1844905_0_0_1"/>
<dbReference type="AlphaFoldDB" id="E9DJJ8"/>
<protein>
    <submittedName>
        <fullName evidence="1">Uncharacterized protein</fullName>
    </submittedName>
</protein>
<organism evidence="2">
    <name type="scientific">Coccidioides posadasii (strain RMSCC 757 / Silveira)</name>
    <name type="common">Valley fever fungus</name>
    <dbReference type="NCBI Taxonomy" id="443226"/>
    <lineage>
        <taxon>Eukaryota</taxon>
        <taxon>Fungi</taxon>
        <taxon>Dikarya</taxon>
        <taxon>Ascomycota</taxon>
        <taxon>Pezizomycotina</taxon>
        <taxon>Eurotiomycetes</taxon>
        <taxon>Eurotiomycetidae</taxon>
        <taxon>Onygenales</taxon>
        <taxon>Onygenaceae</taxon>
        <taxon>Coccidioides</taxon>
    </lineage>
</organism>
<evidence type="ECO:0000313" key="2">
    <source>
        <dbReference type="Proteomes" id="UP000002497"/>
    </source>
</evidence>
<dbReference type="Proteomes" id="UP000002497">
    <property type="component" value="Unassembled WGS sequence"/>
</dbReference>
<accession>E9DJJ8</accession>
<reference evidence="2" key="2">
    <citation type="submission" date="2010-03" db="EMBL/GenBank/DDBJ databases">
        <title>The genome sequence of Coccidioides posadasii strain Silveira.</title>
        <authorList>
            <consortium name="The Broad Institute Genome Sequencing Center for Infectious Disease"/>
            <person name="Neafsey D."/>
            <person name="Orbach M."/>
            <person name="Henn M.R."/>
            <person name="Cole G.T."/>
            <person name="Galgiani J."/>
            <person name="Gardner M.J."/>
            <person name="Kirkland T.N."/>
            <person name="Taylor J.W."/>
            <person name="Young S.K."/>
            <person name="Zeng Q."/>
            <person name="Koehrsen M."/>
            <person name="Alvarado L."/>
            <person name="Berlin A."/>
            <person name="Borenstein D."/>
            <person name="Chapman S.B."/>
            <person name="Chen Z."/>
            <person name="Engels R."/>
            <person name="Freedman E."/>
            <person name="Gellesch M."/>
            <person name="Goldberg J."/>
            <person name="Griggs A."/>
            <person name="Gujja S."/>
            <person name="Heilman E."/>
            <person name="Heiman D."/>
            <person name="Howarth C."/>
            <person name="Jen D."/>
            <person name="Larson L."/>
            <person name="Mehta T."/>
            <person name="Neiman D."/>
            <person name="Park D."/>
            <person name="Pearson M."/>
            <person name="Richards J."/>
            <person name="Roberts A."/>
            <person name="Saif S."/>
            <person name="Shea T."/>
            <person name="Shenoy N."/>
            <person name="Sisk P."/>
            <person name="Stolte C."/>
            <person name="Sykes S."/>
            <person name="Walk T."/>
            <person name="White J."/>
            <person name="Yandava C."/>
            <person name="Haas B."/>
            <person name="Nusbaum C."/>
            <person name="Birren B."/>
        </authorList>
    </citation>
    <scope>NUCLEOTIDE SEQUENCE [LARGE SCALE GENOMIC DNA]</scope>
    <source>
        <strain evidence="2">RMSCC 757 / Silveira</strain>
    </source>
</reference>
<sequence length="139" mass="15418">MPTTVSILGSKHAEVPQCQENSHLGLFSGTSECEWDGWNKLKVAAVIHSSEYDQFAICKKKAVSRIVLSHITDDLTECLAILVANSEEWVGCKGCAPFPRWLDISWCAVWTGACWQCDRKISGVWLESIDNFGALSNIK</sequence>
<dbReference type="EMBL" id="GL636516">
    <property type="protein sequence ID" value="EFW13451.1"/>
    <property type="molecule type" value="Genomic_DNA"/>
</dbReference>
<proteinExistence type="predicted"/>
<reference evidence="2" key="1">
    <citation type="journal article" date="2010" name="Genome Res.">
        <title>Population genomic sequencing of Coccidioides fungi reveals recent hybridization and transposon control.</title>
        <authorList>
            <person name="Neafsey D.E."/>
            <person name="Barker B.M."/>
            <person name="Sharpton T.J."/>
            <person name="Stajich J.E."/>
            <person name="Park D.J."/>
            <person name="Whiston E."/>
            <person name="Hung C.-Y."/>
            <person name="McMahan C."/>
            <person name="White J."/>
            <person name="Sykes S."/>
            <person name="Heiman D."/>
            <person name="Young S."/>
            <person name="Zeng Q."/>
            <person name="Abouelleil A."/>
            <person name="Aftuck L."/>
            <person name="Bessette D."/>
            <person name="Brown A."/>
            <person name="FitzGerald M."/>
            <person name="Lui A."/>
            <person name="Macdonald J.P."/>
            <person name="Priest M."/>
            <person name="Orbach M.J."/>
            <person name="Galgiani J.N."/>
            <person name="Kirkland T.N."/>
            <person name="Cole G.T."/>
            <person name="Birren B.W."/>
            <person name="Henn M.R."/>
            <person name="Taylor J.W."/>
            <person name="Rounsley S.D."/>
        </authorList>
    </citation>
    <scope>NUCLEOTIDE SEQUENCE [LARGE SCALE GENOMIC DNA]</scope>
    <source>
        <strain evidence="2">RMSCC 757 / Silveira</strain>
    </source>
</reference>
<name>E9DJJ8_COCPS</name>